<dbReference type="EMBL" id="JBJQOH010000002">
    <property type="protein sequence ID" value="KAL3697018.1"/>
    <property type="molecule type" value="Genomic_DNA"/>
</dbReference>
<keyword evidence="3" id="KW-1185">Reference proteome</keyword>
<gene>
    <name evidence="2" type="ORF">R1sor_011094</name>
</gene>
<feature type="region of interest" description="Disordered" evidence="1">
    <location>
        <begin position="1"/>
        <end position="22"/>
    </location>
</feature>
<dbReference type="AlphaFoldDB" id="A0ABD3HZW7"/>
<sequence length="120" mass="13711">MMRPPRPKYPSDSKNFHEVRRPGYAHTIRLPEELPSKYSEPDECSDGENADVLAVLDVADSEDDKVMCLDSQAPSSSRDAAGRTYPDATTAFWSKEKVLEVFQRFMMFCPRGTQFFVIDR</sequence>
<dbReference type="Proteomes" id="UP001633002">
    <property type="component" value="Unassembled WGS sequence"/>
</dbReference>
<protein>
    <submittedName>
        <fullName evidence="2">Uncharacterized protein</fullName>
    </submittedName>
</protein>
<proteinExistence type="predicted"/>
<evidence type="ECO:0000313" key="2">
    <source>
        <dbReference type="EMBL" id="KAL3697018.1"/>
    </source>
</evidence>
<accession>A0ABD3HZW7</accession>
<evidence type="ECO:0000256" key="1">
    <source>
        <dbReference type="SAM" id="MobiDB-lite"/>
    </source>
</evidence>
<reference evidence="2 3" key="1">
    <citation type="submission" date="2024-09" db="EMBL/GenBank/DDBJ databases">
        <title>Chromosome-scale assembly of Riccia sorocarpa.</title>
        <authorList>
            <person name="Paukszto L."/>
        </authorList>
    </citation>
    <scope>NUCLEOTIDE SEQUENCE [LARGE SCALE GENOMIC DNA]</scope>
    <source>
        <strain evidence="2">LP-2024</strain>
        <tissue evidence="2">Aerial parts of the thallus</tissue>
    </source>
</reference>
<feature type="compositionally biased region" description="Basic and acidic residues" evidence="1">
    <location>
        <begin position="9"/>
        <end position="21"/>
    </location>
</feature>
<name>A0ABD3HZW7_9MARC</name>
<comment type="caution">
    <text evidence="2">The sequence shown here is derived from an EMBL/GenBank/DDBJ whole genome shotgun (WGS) entry which is preliminary data.</text>
</comment>
<organism evidence="2 3">
    <name type="scientific">Riccia sorocarpa</name>
    <dbReference type="NCBI Taxonomy" id="122646"/>
    <lineage>
        <taxon>Eukaryota</taxon>
        <taxon>Viridiplantae</taxon>
        <taxon>Streptophyta</taxon>
        <taxon>Embryophyta</taxon>
        <taxon>Marchantiophyta</taxon>
        <taxon>Marchantiopsida</taxon>
        <taxon>Marchantiidae</taxon>
        <taxon>Marchantiales</taxon>
        <taxon>Ricciaceae</taxon>
        <taxon>Riccia</taxon>
    </lineage>
</organism>
<evidence type="ECO:0000313" key="3">
    <source>
        <dbReference type="Proteomes" id="UP001633002"/>
    </source>
</evidence>